<dbReference type="EMBL" id="JBJQND010000003">
    <property type="protein sequence ID" value="KAL3881935.1"/>
    <property type="molecule type" value="Genomic_DNA"/>
</dbReference>
<evidence type="ECO:0000313" key="2">
    <source>
        <dbReference type="Proteomes" id="UP001634394"/>
    </source>
</evidence>
<proteinExistence type="predicted"/>
<reference evidence="1 2" key="1">
    <citation type="submission" date="2024-11" db="EMBL/GenBank/DDBJ databases">
        <title>Chromosome-level genome assembly of the freshwater bivalve Anodonta woodiana.</title>
        <authorList>
            <person name="Chen X."/>
        </authorList>
    </citation>
    <scope>NUCLEOTIDE SEQUENCE [LARGE SCALE GENOMIC DNA]</scope>
    <source>
        <strain evidence="1">MN2024</strain>
        <tissue evidence="1">Gills</tissue>
    </source>
</reference>
<evidence type="ECO:0000313" key="1">
    <source>
        <dbReference type="EMBL" id="KAL3881935.1"/>
    </source>
</evidence>
<organism evidence="1 2">
    <name type="scientific">Sinanodonta woodiana</name>
    <name type="common">Chinese pond mussel</name>
    <name type="synonym">Anodonta woodiana</name>
    <dbReference type="NCBI Taxonomy" id="1069815"/>
    <lineage>
        <taxon>Eukaryota</taxon>
        <taxon>Metazoa</taxon>
        <taxon>Spiralia</taxon>
        <taxon>Lophotrochozoa</taxon>
        <taxon>Mollusca</taxon>
        <taxon>Bivalvia</taxon>
        <taxon>Autobranchia</taxon>
        <taxon>Heteroconchia</taxon>
        <taxon>Palaeoheterodonta</taxon>
        <taxon>Unionida</taxon>
        <taxon>Unionoidea</taxon>
        <taxon>Unionidae</taxon>
        <taxon>Unioninae</taxon>
        <taxon>Sinanodonta</taxon>
    </lineage>
</organism>
<name>A0ABD3XAL2_SINWO</name>
<gene>
    <name evidence="1" type="ORF">ACJMK2_028321</name>
</gene>
<comment type="caution">
    <text evidence="1">The sequence shown here is derived from an EMBL/GenBank/DDBJ whole genome shotgun (WGS) entry which is preliminary data.</text>
</comment>
<sequence length="85" mass="10146">MCPIRPTLLLKYSAQHGFPLTRKITRQYFITIMKQNGRLSLVRMNKVPVKPKMKRPKLVMHSRVLTYDDLYRKLEEKATEDKERA</sequence>
<dbReference type="AlphaFoldDB" id="A0ABD3XAL2"/>
<protein>
    <submittedName>
        <fullName evidence="1">Uncharacterized protein</fullName>
    </submittedName>
</protein>
<accession>A0ABD3XAL2</accession>
<keyword evidence="2" id="KW-1185">Reference proteome</keyword>
<dbReference type="Proteomes" id="UP001634394">
    <property type="component" value="Unassembled WGS sequence"/>
</dbReference>